<dbReference type="EMBL" id="JGDJ01000288">
    <property type="protein sequence ID" value="EXZ26369.1"/>
    <property type="molecule type" value="Genomic_DNA"/>
</dbReference>
<dbReference type="PATRIC" id="fig|1339327.3.peg.4991"/>
<dbReference type="PANTHER" id="PTHR33375">
    <property type="entry name" value="CHROMOSOME-PARTITIONING PROTEIN PARB-RELATED"/>
    <property type="match status" value="1"/>
</dbReference>
<dbReference type="Gene3D" id="1.10.10.2830">
    <property type="match status" value="1"/>
</dbReference>
<dbReference type="GO" id="GO:0003677">
    <property type="term" value="F:DNA binding"/>
    <property type="evidence" value="ECO:0007669"/>
    <property type="project" value="InterPro"/>
</dbReference>
<dbReference type="GO" id="GO:0005694">
    <property type="term" value="C:chromosome"/>
    <property type="evidence" value="ECO:0007669"/>
    <property type="project" value="TreeGrafter"/>
</dbReference>
<sequence>METNKTKNTDLFLIDPRNIVVVDGFNVRRDFDLDELKEQIKAKGVLNPLTVIAFKDDEGNDKYKLVDGERRYRATMLAISEGADIPYVRAMKARKDASTEELYIQQMMRNEGKKFTEYECAIMFRRFKEEFGYSQVEIADKFKKSPAFISKCLSLLDLPPYIQERIMKGELSVKAAKEIAANYGSEKEQVKAAKSAVDNAKENGRVTATNKEVLNSLKDSKEAKAIAEALRKVWAYLDGEVIVDVDKLARLLDKTESLSQAMREYKKGGIK</sequence>
<evidence type="ECO:0000256" key="1">
    <source>
        <dbReference type="ARBA" id="ARBA00006295"/>
    </source>
</evidence>
<dbReference type="SUPFAM" id="SSF110849">
    <property type="entry name" value="ParB/Sulfiredoxin"/>
    <property type="match status" value="1"/>
</dbReference>
<dbReference type="SMART" id="SM00470">
    <property type="entry name" value="ParB"/>
    <property type="match status" value="1"/>
</dbReference>
<accession>A0A015YUD5</accession>
<dbReference type="Pfam" id="PF17762">
    <property type="entry name" value="HTH_ParB"/>
    <property type="match status" value="1"/>
</dbReference>
<comment type="caution">
    <text evidence="4">The sequence shown here is derived from an EMBL/GenBank/DDBJ whole genome shotgun (WGS) entry which is preliminary data.</text>
</comment>
<gene>
    <name evidence="4" type="ORF">M136_4506</name>
</gene>
<feature type="domain" description="ParB-like N-terminal" evidence="3">
    <location>
        <begin position="12"/>
        <end position="111"/>
    </location>
</feature>
<dbReference type="RefSeq" id="WP_032558437.1">
    <property type="nucleotide sequence ID" value="NZ_JGDJ01000288.1"/>
</dbReference>
<evidence type="ECO:0000259" key="3">
    <source>
        <dbReference type="SMART" id="SM00470"/>
    </source>
</evidence>
<dbReference type="InterPro" id="IPR003115">
    <property type="entry name" value="ParB_N"/>
</dbReference>
<proteinExistence type="inferred from homology"/>
<dbReference type="Gene3D" id="3.90.1530.30">
    <property type="match status" value="1"/>
</dbReference>
<dbReference type="Pfam" id="PF02195">
    <property type="entry name" value="ParB_N"/>
    <property type="match status" value="1"/>
</dbReference>
<dbReference type="InterPro" id="IPR041468">
    <property type="entry name" value="HTH_ParB/Spo0J"/>
</dbReference>
<reference evidence="4 5" key="1">
    <citation type="submission" date="2014-02" db="EMBL/GenBank/DDBJ databases">
        <authorList>
            <person name="Sears C."/>
            <person name="Carroll K."/>
            <person name="Sack B.R."/>
            <person name="Qadri F."/>
            <person name="Myers L.L."/>
            <person name="Chung G.-T."/>
            <person name="Escheverria P."/>
            <person name="Fraser C.M."/>
            <person name="Sadzewicz L."/>
            <person name="Shefchek K.A."/>
            <person name="Tallon L."/>
            <person name="Das S.P."/>
            <person name="Daugherty S."/>
            <person name="Mongodin E.F."/>
        </authorList>
    </citation>
    <scope>NUCLEOTIDE SEQUENCE [LARGE SCALE GENOMIC DNA]</scope>
    <source>
        <strain evidence="4 5">S36L11</strain>
    </source>
</reference>
<dbReference type="InterPro" id="IPR050336">
    <property type="entry name" value="Chromosome_partition/occlusion"/>
</dbReference>
<dbReference type="SUPFAM" id="SSF109709">
    <property type="entry name" value="KorB DNA-binding domain-like"/>
    <property type="match status" value="1"/>
</dbReference>
<dbReference type="PANTHER" id="PTHR33375:SF1">
    <property type="entry name" value="CHROMOSOME-PARTITIONING PROTEIN PARB-RELATED"/>
    <property type="match status" value="1"/>
</dbReference>
<dbReference type="AlphaFoldDB" id="A0A015YUD5"/>
<keyword evidence="2" id="KW-0159">Chromosome partition</keyword>
<dbReference type="InterPro" id="IPR004437">
    <property type="entry name" value="ParB/RepB/Spo0J"/>
</dbReference>
<evidence type="ECO:0000313" key="4">
    <source>
        <dbReference type="EMBL" id="EXZ26369.1"/>
    </source>
</evidence>
<dbReference type="NCBIfam" id="TIGR00180">
    <property type="entry name" value="parB_part"/>
    <property type="match status" value="1"/>
</dbReference>
<dbReference type="GO" id="GO:0007059">
    <property type="term" value="P:chromosome segregation"/>
    <property type="evidence" value="ECO:0007669"/>
    <property type="project" value="UniProtKB-KW"/>
</dbReference>
<comment type="similarity">
    <text evidence="1">Belongs to the ParB family.</text>
</comment>
<name>A0A015YUD5_BACFG</name>
<evidence type="ECO:0000313" key="5">
    <source>
        <dbReference type="Proteomes" id="UP000022082"/>
    </source>
</evidence>
<protein>
    <submittedName>
        <fullName evidence="4">ParB/RepB/Spo0J family partition domain protein</fullName>
    </submittedName>
</protein>
<dbReference type="InterPro" id="IPR036086">
    <property type="entry name" value="ParB/Sulfiredoxin_sf"/>
</dbReference>
<evidence type="ECO:0000256" key="2">
    <source>
        <dbReference type="ARBA" id="ARBA00022829"/>
    </source>
</evidence>
<dbReference type="Proteomes" id="UP000022082">
    <property type="component" value="Unassembled WGS sequence"/>
</dbReference>
<organism evidence="4 5">
    <name type="scientific">Bacteroides fragilis str. S36L11</name>
    <dbReference type="NCBI Taxonomy" id="1339327"/>
    <lineage>
        <taxon>Bacteria</taxon>
        <taxon>Pseudomonadati</taxon>
        <taxon>Bacteroidota</taxon>
        <taxon>Bacteroidia</taxon>
        <taxon>Bacteroidales</taxon>
        <taxon>Bacteroidaceae</taxon>
        <taxon>Bacteroides</taxon>
    </lineage>
</organism>